<accession>A0A831PMV5</accession>
<dbReference type="AlphaFoldDB" id="A0A831PMV5"/>
<protein>
    <submittedName>
        <fullName evidence="3">T9SS type A sorting domain-containing protein</fullName>
    </submittedName>
</protein>
<reference evidence="3" key="1">
    <citation type="journal article" date="2020" name="mSystems">
        <title>Genome- and Community-Level Interaction Insights into Carbon Utilization and Element Cycling Functions of Hydrothermarchaeota in Hydrothermal Sediment.</title>
        <authorList>
            <person name="Zhou Z."/>
            <person name="Liu Y."/>
            <person name="Xu W."/>
            <person name="Pan J."/>
            <person name="Luo Z.H."/>
            <person name="Li M."/>
        </authorList>
    </citation>
    <scope>NUCLEOTIDE SEQUENCE [LARGE SCALE GENOMIC DNA]</scope>
    <source>
        <strain evidence="3">SpSt-1217</strain>
    </source>
</reference>
<evidence type="ECO:0000259" key="2">
    <source>
        <dbReference type="Pfam" id="PF18962"/>
    </source>
</evidence>
<sequence>MKSIFAFAILMLIYTAGNAQVTLEKKYDYSTSVVEFETLGFKYYLMDVPNGQCRVYNLDHSLFKTINCNVPAGFYLYDIKFLSEKLFDNDAGIELLCTFYKYNASPEYYEYDSKIINEDGSQVVFIDGALYNYINKTGENTYKLFSYCYDFSVWPEKVWTNIYNLPGTPVVSAFLENENPEFNLKAFPNPATSQLKVAYNLPTEVREGTLFLFDNSGRLVQQFIIDNHTDHLLLNVLDYKSGVYHYFVEYGNRRSPSQKLVVR</sequence>
<name>A0A831PMV5_9BACT</name>
<dbReference type="Proteomes" id="UP000886047">
    <property type="component" value="Unassembled WGS sequence"/>
</dbReference>
<dbReference type="NCBIfam" id="TIGR04183">
    <property type="entry name" value="Por_Secre_tail"/>
    <property type="match status" value="1"/>
</dbReference>
<comment type="caution">
    <text evidence="3">The sequence shown here is derived from an EMBL/GenBank/DDBJ whole genome shotgun (WGS) entry which is preliminary data.</text>
</comment>
<proteinExistence type="predicted"/>
<feature type="signal peptide" evidence="1">
    <location>
        <begin position="1"/>
        <end position="19"/>
    </location>
</feature>
<feature type="domain" description="Secretion system C-terminal sorting" evidence="2">
    <location>
        <begin position="187"/>
        <end position="262"/>
    </location>
</feature>
<dbReference type="EMBL" id="DSDK01000785">
    <property type="protein sequence ID" value="HDR52702.1"/>
    <property type="molecule type" value="Genomic_DNA"/>
</dbReference>
<dbReference type="Pfam" id="PF18962">
    <property type="entry name" value="Por_Secre_tail"/>
    <property type="match status" value="1"/>
</dbReference>
<dbReference type="InterPro" id="IPR026444">
    <property type="entry name" value="Secre_tail"/>
</dbReference>
<gene>
    <name evidence="3" type="ORF">ENN90_13970</name>
</gene>
<evidence type="ECO:0000313" key="3">
    <source>
        <dbReference type="EMBL" id="HDR52702.1"/>
    </source>
</evidence>
<organism evidence="3">
    <name type="scientific">Mariniphaga anaerophila</name>
    <dbReference type="NCBI Taxonomy" id="1484053"/>
    <lineage>
        <taxon>Bacteria</taxon>
        <taxon>Pseudomonadati</taxon>
        <taxon>Bacteroidota</taxon>
        <taxon>Bacteroidia</taxon>
        <taxon>Marinilabiliales</taxon>
        <taxon>Prolixibacteraceae</taxon>
        <taxon>Mariniphaga</taxon>
    </lineage>
</organism>
<keyword evidence="1" id="KW-0732">Signal</keyword>
<evidence type="ECO:0000256" key="1">
    <source>
        <dbReference type="SAM" id="SignalP"/>
    </source>
</evidence>
<feature type="chain" id="PRO_5033010098" evidence="1">
    <location>
        <begin position="20"/>
        <end position="263"/>
    </location>
</feature>